<gene>
    <name evidence="3" type="ORF">A2U01_0099762</name>
</gene>
<evidence type="ECO:0000313" key="4">
    <source>
        <dbReference type="Proteomes" id="UP000265520"/>
    </source>
</evidence>
<evidence type="ECO:0000313" key="3">
    <source>
        <dbReference type="EMBL" id="MCI78492.1"/>
    </source>
</evidence>
<organism evidence="3 4">
    <name type="scientific">Trifolium medium</name>
    <dbReference type="NCBI Taxonomy" id="97028"/>
    <lineage>
        <taxon>Eukaryota</taxon>
        <taxon>Viridiplantae</taxon>
        <taxon>Streptophyta</taxon>
        <taxon>Embryophyta</taxon>
        <taxon>Tracheophyta</taxon>
        <taxon>Spermatophyta</taxon>
        <taxon>Magnoliopsida</taxon>
        <taxon>eudicotyledons</taxon>
        <taxon>Gunneridae</taxon>
        <taxon>Pentapetalae</taxon>
        <taxon>rosids</taxon>
        <taxon>fabids</taxon>
        <taxon>Fabales</taxon>
        <taxon>Fabaceae</taxon>
        <taxon>Papilionoideae</taxon>
        <taxon>50 kb inversion clade</taxon>
        <taxon>NPAAA clade</taxon>
        <taxon>Hologalegina</taxon>
        <taxon>IRL clade</taxon>
        <taxon>Trifolieae</taxon>
        <taxon>Trifolium</taxon>
    </lineage>
</organism>
<proteinExistence type="predicted"/>
<feature type="compositionally biased region" description="Polar residues" evidence="1">
    <location>
        <begin position="1"/>
        <end position="13"/>
    </location>
</feature>
<keyword evidence="2" id="KW-0812">Transmembrane</keyword>
<keyword evidence="4" id="KW-1185">Reference proteome</keyword>
<feature type="region of interest" description="Disordered" evidence="1">
    <location>
        <begin position="1"/>
        <end position="22"/>
    </location>
</feature>
<feature type="transmembrane region" description="Helical" evidence="2">
    <location>
        <begin position="34"/>
        <end position="55"/>
    </location>
</feature>
<accession>A0A392UTN8</accession>
<dbReference type="AlphaFoldDB" id="A0A392UTN8"/>
<keyword evidence="2" id="KW-0472">Membrane</keyword>
<comment type="caution">
    <text evidence="3">The sequence shown here is derived from an EMBL/GenBank/DDBJ whole genome shotgun (WGS) entry which is preliminary data.</text>
</comment>
<dbReference type="Proteomes" id="UP000265520">
    <property type="component" value="Unassembled WGS sequence"/>
</dbReference>
<protein>
    <submittedName>
        <fullName evidence="3">Uncharacterized protein</fullName>
    </submittedName>
</protein>
<evidence type="ECO:0000256" key="1">
    <source>
        <dbReference type="SAM" id="MobiDB-lite"/>
    </source>
</evidence>
<name>A0A392UTN8_9FABA</name>
<evidence type="ECO:0000256" key="2">
    <source>
        <dbReference type="SAM" id="Phobius"/>
    </source>
</evidence>
<keyword evidence="2" id="KW-1133">Transmembrane helix</keyword>
<feature type="non-terminal residue" evidence="3">
    <location>
        <position position="1"/>
    </location>
</feature>
<dbReference type="EMBL" id="LXQA010951861">
    <property type="protein sequence ID" value="MCI78492.1"/>
    <property type="molecule type" value="Genomic_DNA"/>
</dbReference>
<reference evidence="3 4" key="1">
    <citation type="journal article" date="2018" name="Front. Plant Sci.">
        <title>Red Clover (Trifolium pratense) and Zigzag Clover (T. medium) - A Picture of Genomic Similarities and Differences.</title>
        <authorList>
            <person name="Dluhosova J."/>
            <person name="Istvanek J."/>
            <person name="Nedelnik J."/>
            <person name="Repkova J."/>
        </authorList>
    </citation>
    <scope>NUCLEOTIDE SEQUENCE [LARGE SCALE GENOMIC DNA]</scope>
    <source>
        <strain evidence="4">cv. 10/8</strain>
        <tissue evidence="3">Leaf</tissue>
    </source>
</reference>
<sequence>SSPRPLFSWRTSTEGVGEGCPEEVPDGMDVEVSVTAAIFFLAFFAWRSLACALVLSTAKQKLTKLVNRKEN</sequence>